<comment type="caution">
    <text evidence="3">The sequence shown here is derived from an EMBL/GenBank/DDBJ whole genome shotgun (WGS) entry which is preliminary data.</text>
</comment>
<dbReference type="Pfam" id="PF13041">
    <property type="entry name" value="PPR_2"/>
    <property type="match status" value="1"/>
</dbReference>
<sequence length="137" mass="15213">MATRIGAFKIRELENFFVPILQNCKNIVELKSIHARVIKYSLSQSNFLVTKMVDVCDKSEDLGYASLLFNQVKEPNGTIVSWTAMISGYTRFGSYADALDVFRQMQIVGVEPDEISIISVLPACAQLGALEVGKMDT</sequence>
<dbReference type="Proteomes" id="UP001151529">
    <property type="component" value="Chromosome 18"/>
</dbReference>
<dbReference type="NCBIfam" id="TIGR00756">
    <property type="entry name" value="PPR"/>
    <property type="match status" value="1"/>
</dbReference>
<evidence type="ECO:0000256" key="1">
    <source>
        <dbReference type="ARBA" id="ARBA00022737"/>
    </source>
</evidence>
<reference evidence="3 4" key="1">
    <citation type="journal article" date="2023" name="Int. J. Mol. Sci.">
        <title>De Novo Assembly and Annotation of 11 Diverse Shrub Willow (Salix) Genomes Reveals Novel Gene Organization in Sex-Linked Regions.</title>
        <authorList>
            <person name="Hyden B."/>
            <person name="Feng K."/>
            <person name="Yates T.B."/>
            <person name="Jawdy S."/>
            <person name="Cereghino C."/>
            <person name="Smart L.B."/>
            <person name="Muchero W."/>
        </authorList>
    </citation>
    <scope>NUCLEOTIDE SEQUENCE [LARGE SCALE GENOMIC DNA]</scope>
    <source>
        <tissue evidence="3">Shoot tip</tissue>
    </source>
</reference>
<dbReference type="PANTHER" id="PTHR47926:SF347">
    <property type="entry name" value="PENTATRICOPEPTIDE REPEAT-CONTAINING PROTEIN"/>
    <property type="match status" value="1"/>
</dbReference>
<evidence type="ECO:0000313" key="4">
    <source>
        <dbReference type="Proteomes" id="UP001151529"/>
    </source>
</evidence>
<protein>
    <submittedName>
        <fullName evidence="3">REPEAT-CONTAINING PROTEIN putative-RELATED</fullName>
    </submittedName>
</protein>
<feature type="repeat" description="PPR" evidence="2">
    <location>
        <begin position="78"/>
        <end position="112"/>
    </location>
</feature>
<evidence type="ECO:0000313" key="3">
    <source>
        <dbReference type="EMBL" id="KAJ6674080.1"/>
    </source>
</evidence>
<gene>
    <name evidence="3" type="ORF">OIU85_013024</name>
</gene>
<dbReference type="GO" id="GO:0003723">
    <property type="term" value="F:RNA binding"/>
    <property type="evidence" value="ECO:0007669"/>
    <property type="project" value="InterPro"/>
</dbReference>
<dbReference type="InterPro" id="IPR011990">
    <property type="entry name" value="TPR-like_helical_dom_sf"/>
</dbReference>
<evidence type="ECO:0000256" key="2">
    <source>
        <dbReference type="PROSITE-ProRule" id="PRU00708"/>
    </source>
</evidence>
<dbReference type="AlphaFoldDB" id="A0A9Q0NQG8"/>
<keyword evidence="4" id="KW-1185">Reference proteome</keyword>
<dbReference type="Gene3D" id="1.25.40.10">
    <property type="entry name" value="Tetratricopeptide repeat domain"/>
    <property type="match status" value="1"/>
</dbReference>
<dbReference type="GO" id="GO:0009451">
    <property type="term" value="P:RNA modification"/>
    <property type="evidence" value="ECO:0007669"/>
    <property type="project" value="InterPro"/>
</dbReference>
<keyword evidence="1" id="KW-0677">Repeat</keyword>
<dbReference type="OrthoDB" id="185373at2759"/>
<dbReference type="PROSITE" id="PS51375">
    <property type="entry name" value="PPR"/>
    <property type="match status" value="1"/>
</dbReference>
<organism evidence="3 4">
    <name type="scientific">Salix viminalis</name>
    <name type="common">Common osier</name>
    <name type="synonym">Basket willow</name>
    <dbReference type="NCBI Taxonomy" id="40686"/>
    <lineage>
        <taxon>Eukaryota</taxon>
        <taxon>Viridiplantae</taxon>
        <taxon>Streptophyta</taxon>
        <taxon>Embryophyta</taxon>
        <taxon>Tracheophyta</taxon>
        <taxon>Spermatophyta</taxon>
        <taxon>Magnoliopsida</taxon>
        <taxon>eudicotyledons</taxon>
        <taxon>Gunneridae</taxon>
        <taxon>Pentapetalae</taxon>
        <taxon>rosids</taxon>
        <taxon>fabids</taxon>
        <taxon>Malpighiales</taxon>
        <taxon>Salicaceae</taxon>
        <taxon>Saliceae</taxon>
        <taxon>Salix</taxon>
    </lineage>
</organism>
<dbReference type="InterPro" id="IPR002885">
    <property type="entry name" value="PPR_rpt"/>
</dbReference>
<dbReference type="EMBL" id="JAPFFL010000017">
    <property type="protein sequence ID" value="KAJ6674080.1"/>
    <property type="molecule type" value="Genomic_DNA"/>
</dbReference>
<dbReference type="InterPro" id="IPR046960">
    <property type="entry name" value="PPR_At4g14850-like_plant"/>
</dbReference>
<accession>A0A9Q0NQG8</accession>
<name>A0A9Q0NQG8_SALVM</name>
<proteinExistence type="predicted"/>
<dbReference type="PANTHER" id="PTHR47926">
    <property type="entry name" value="PENTATRICOPEPTIDE REPEAT-CONTAINING PROTEIN"/>
    <property type="match status" value="1"/>
</dbReference>